<evidence type="ECO:0000313" key="9">
    <source>
        <dbReference type="RefSeq" id="XP_021565331.1"/>
    </source>
</evidence>
<evidence type="ECO:0000256" key="1">
    <source>
        <dbReference type="ARBA" id="ARBA00007708"/>
    </source>
</evidence>
<protein>
    <submittedName>
        <fullName evidence="9">TOM1-like protein 2 isoform X9</fullName>
    </submittedName>
</protein>
<dbReference type="GO" id="GO:0043130">
    <property type="term" value="F:ubiquitin binding"/>
    <property type="evidence" value="ECO:0007669"/>
    <property type="project" value="InterPro"/>
</dbReference>
<dbReference type="InterPro" id="IPR008942">
    <property type="entry name" value="ENTH_VHS"/>
</dbReference>
<dbReference type="GO" id="GO:0030276">
    <property type="term" value="F:clathrin binding"/>
    <property type="evidence" value="ECO:0007669"/>
    <property type="project" value="TreeGrafter"/>
</dbReference>
<dbReference type="PIRSF" id="PIRSF036948">
    <property type="entry name" value="TOM1"/>
    <property type="match status" value="1"/>
</dbReference>
<keyword evidence="8" id="KW-1185">Reference proteome</keyword>
<dbReference type="GO" id="GO:0007165">
    <property type="term" value="P:signal transduction"/>
    <property type="evidence" value="ECO:0007669"/>
    <property type="project" value="TreeGrafter"/>
</dbReference>
<evidence type="ECO:0000259" key="7">
    <source>
        <dbReference type="PROSITE" id="PS50909"/>
    </source>
</evidence>
<dbReference type="PROSITE" id="PS50179">
    <property type="entry name" value="VHS"/>
    <property type="match status" value="1"/>
</dbReference>
<feature type="compositionally biased region" description="Basic and acidic residues" evidence="5">
    <location>
        <begin position="380"/>
        <end position="389"/>
    </location>
</feature>
<feature type="domain" description="GAT" evidence="7">
    <location>
        <begin position="121"/>
        <end position="209"/>
    </location>
</feature>
<proteinExistence type="inferred from homology"/>
<dbReference type="SMART" id="SM00288">
    <property type="entry name" value="VHS"/>
    <property type="match status" value="1"/>
</dbReference>
<keyword evidence="2 4" id="KW-0813">Transport</keyword>
<feature type="domain" description="VHS" evidence="6">
    <location>
        <begin position="20"/>
        <end position="122"/>
    </location>
</feature>
<dbReference type="InterPro" id="IPR002014">
    <property type="entry name" value="VHS_dom"/>
</dbReference>
<dbReference type="CTD" id="146691"/>
<evidence type="ECO:0000256" key="4">
    <source>
        <dbReference type="PIRNR" id="PIRNR036948"/>
    </source>
</evidence>
<dbReference type="Pfam" id="PF03127">
    <property type="entry name" value="GAT"/>
    <property type="match status" value="1"/>
</dbReference>
<dbReference type="SUPFAM" id="SSF89009">
    <property type="entry name" value="GAT-like domain"/>
    <property type="match status" value="1"/>
</dbReference>
<dbReference type="Proteomes" id="UP000189704">
    <property type="component" value="Unplaced"/>
</dbReference>
<comment type="similarity">
    <text evidence="1 4">Belongs to the TOM1 family.</text>
</comment>
<dbReference type="PANTHER" id="PTHR13856:SF31">
    <property type="entry name" value="TOM1-LIKE PROTEIN 2"/>
    <property type="match status" value="1"/>
</dbReference>
<dbReference type="PROSITE" id="PS50909">
    <property type="entry name" value="GAT"/>
    <property type="match status" value="1"/>
</dbReference>
<dbReference type="AlphaFoldDB" id="A0A3Q0DQH6"/>
<organism evidence="8 9">
    <name type="scientific">Carlito syrichta</name>
    <name type="common">Philippine tarsier</name>
    <name type="synonym">Tarsius syrichta</name>
    <dbReference type="NCBI Taxonomy" id="1868482"/>
    <lineage>
        <taxon>Eukaryota</taxon>
        <taxon>Metazoa</taxon>
        <taxon>Chordata</taxon>
        <taxon>Craniata</taxon>
        <taxon>Vertebrata</taxon>
        <taxon>Euteleostomi</taxon>
        <taxon>Mammalia</taxon>
        <taxon>Eutheria</taxon>
        <taxon>Euarchontoglires</taxon>
        <taxon>Primates</taxon>
        <taxon>Haplorrhini</taxon>
        <taxon>Tarsiiformes</taxon>
        <taxon>Tarsiidae</taxon>
        <taxon>Carlito</taxon>
    </lineage>
</organism>
<reference evidence="9" key="1">
    <citation type="submission" date="2025-08" db="UniProtKB">
        <authorList>
            <consortium name="RefSeq"/>
        </authorList>
    </citation>
    <scope>IDENTIFICATION</scope>
</reference>
<name>A0A3Q0DQH6_CARSF</name>
<evidence type="ECO:0000313" key="8">
    <source>
        <dbReference type="Proteomes" id="UP000189704"/>
    </source>
</evidence>
<dbReference type="GO" id="GO:0015031">
    <property type="term" value="P:protein transport"/>
    <property type="evidence" value="ECO:0007669"/>
    <property type="project" value="UniProtKB-UniRule"/>
</dbReference>
<dbReference type="GeneID" id="103254125"/>
<dbReference type="InterPro" id="IPR004152">
    <property type="entry name" value="GAT_dom"/>
</dbReference>
<dbReference type="GO" id="GO:0005768">
    <property type="term" value="C:endosome"/>
    <property type="evidence" value="ECO:0007669"/>
    <property type="project" value="TreeGrafter"/>
</dbReference>
<evidence type="ECO:0000256" key="5">
    <source>
        <dbReference type="SAM" id="MobiDB-lite"/>
    </source>
</evidence>
<dbReference type="GO" id="GO:0035091">
    <property type="term" value="F:phosphatidylinositol binding"/>
    <property type="evidence" value="ECO:0007669"/>
    <property type="project" value="InterPro"/>
</dbReference>
<dbReference type="Pfam" id="PF00790">
    <property type="entry name" value="VHS"/>
    <property type="match status" value="1"/>
</dbReference>
<evidence type="ECO:0000256" key="3">
    <source>
        <dbReference type="ARBA" id="ARBA00022927"/>
    </source>
</evidence>
<dbReference type="Gene3D" id="1.25.40.90">
    <property type="match status" value="1"/>
</dbReference>
<dbReference type="FunFam" id="1.25.40.90:FF:000003">
    <property type="entry name" value="TOM1-like protein 2 isoform X1"/>
    <property type="match status" value="1"/>
</dbReference>
<feature type="region of interest" description="Disordered" evidence="5">
    <location>
        <begin position="350"/>
        <end position="389"/>
    </location>
</feature>
<gene>
    <name evidence="9" type="primary">TOM1L2</name>
</gene>
<evidence type="ECO:0000256" key="2">
    <source>
        <dbReference type="ARBA" id="ARBA00022448"/>
    </source>
</evidence>
<sequence>MEFLLGNPFSTPVGQCLEKATDGSLQSEDWTLNMEICDIINETEEGPKDAIRALKKRLNGNRNYREVMLALTVLETCVKNCGHRFHVLVANRDFIDNVLVKIISPKSNPPTIVQDKVLALIQIARLRSELDVVRGNTKVMSEMLTEMVPGQEDSSDLELLQELNRTCRAMQQRIVELISRVSNEEVTEELLHVNDDLNNVFLRYERFERYRSGRSVQNASNGALNEVTEDNLIDLGPGSPAVVSPMVGNTAPPSSLSSQLAGLDLGAESVSGTLSSLQQCNSRDGFDMFAQTRGNSLAEQRKTVTYEDPQAVGGLASALDNRKQNSEGKGDDLEEGVTSEEFDKFLEERAKAAEMVPDLPSPPVEAPTPASNPSGRKKPERSEDALFAL</sequence>
<dbReference type="InterPro" id="IPR014645">
    <property type="entry name" value="TOM1"/>
</dbReference>
<dbReference type="SUPFAM" id="SSF48464">
    <property type="entry name" value="ENTH/VHS domain"/>
    <property type="match status" value="1"/>
</dbReference>
<evidence type="ECO:0000259" key="6">
    <source>
        <dbReference type="PROSITE" id="PS50179"/>
    </source>
</evidence>
<accession>A0A3Q0DQH6</accession>
<dbReference type="RefSeq" id="XP_021565331.1">
    <property type="nucleotide sequence ID" value="XM_021709656.1"/>
</dbReference>
<dbReference type="PANTHER" id="PTHR13856">
    <property type="entry name" value="VHS DOMAIN CONTAINING PROTEIN FAMILY"/>
    <property type="match status" value="1"/>
</dbReference>
<keyword evidence="3 4" id="KW-0653">Protein transport</keyword>
<dbReference type="GO" id="GO:0016020">
    <property type="term" value="C:membrane"/>
    <property type="evidence" value="ECO:0007669"/>
    <property type="project" value="TreeGrafter"/>
</dbReference>